<protein>
    <recommendedName>
        <fullName evidence="3 10">Gluconokinase</fullName>
        <ecNumber evidence="3 10">2.7.1.12</ecNumber>
    </recommendedName>
</protein>
<evidence type="ECO:0000256" key="10">
    <source>
        <dbReference type="RuleBase" id="RU363066"/>
    </source>
</evidence>
<evidence type="ECO:0000256" key="5">
    <source>
        <dbReference type="ARBA" id="ARBA00022741"/>
    </source>
</evidence>
<dbReference type="GO" id="GO:0019521">
    <property type="term" value="P:D-gluconate metabolic process"/>
    <property type="evidence" value="ECO:0007669"/>
    <property type="project" value="UniProtKB-KW"/>
</dbReference>
<evidence type="ECO:0000256" key="2">
    <source>
        <dbReference type="ARBA" id="ARBA00008420"/>
    </source>
</evidence>
<dbReference type="GO" id="GO:0005737">
    <property type="term" value="C:cytoplasm"/>
    <property type="evidence" value="ECO:0007669"/>
    <property type="project" value="TreeGrafter"/>
</dbReference>
<gene>
    <name evidence="12" type="primary">gntK</name>
    <name evidence="12" type="ORF">ERCICUMA2628_030</name>
</gene>
<evidence type="ECO:0000256" key="3">
    <source>
        <dbReference type="ARBA" id="ARBA00012054"/>
    </source>
</evidence>
<dbReference type="CDD" id="cd02021">
    <property type="entry name" value="GntK"/>
    <property type="match status" value="1"/>
</dbReference>
<proteinExistence type="inferred from homology"/>
<evidence type="ECO:0000256" key="7">
    <source>
        <dbReference type="ARBA" id="ARBA00022840"/>
    </source>
</evidence>
<dbReference type="InterPro" id="IPR006001">
    <property type="entry name" value="Therm_gnt_kin"/>
</dbReference>
<name>A0A451D1K0_9GAMM</name>
<evidence type="ECO:0000256" key="4">
    <source>
        <dbReference type="ARBA" id="ARBA00022679"/>
    </source>
</evidence>
<dbReference type="AlphaFoldDB" id="A0A451D1K0"/>
<dbReference type="NCBIfam" id="NF008583">
    <property type="entry name" value="PRK11545.1"/>
    <property type="match status" value="1"/>
</dbReference>
<comment type="catalytic activity">
    <reaction evidence="9 10">
        <text>D-gluconate + ATP = 6-phospho-D-gluconate + ADP + H(+)</text>
        <dbReference type="Rhea" id="RHEA:19433"/>
        <dbReference type="ChEBI" id="CHEBI:15378"/>
        <dbReference type="ChEBI" id="CHEBI:18391"/>
        <dbReference type="ChEBI" id="CHEBI:30616"/>
        <dbReference type="ChEBI" id="CHEBI:58759"/>
        <dbReference type="ChEBI" id="CHEBI:456216"/>
        <dbReference type="EC" id="2.7.1.12"/>
    </reaction>
</comment>
<sequence length="182" mass="20545">MNKSSPLNYVVIFMGVSGSGKSTVANAIAYKLNVAVLDGDFLHPRANILKMSSGYPLNDTDRLPWLKAINDAVFAMQRTNELSLIVCSALKKTYRNLLRNGNQNLFFIYLKGDFYTVQIRLQTRKGHFFQPKMLATQFQTLENPDESEKDVWIVDINQPLENVLTTTLGIIESVTRNIVEVA</sequence>
<keyword evidence="8" id="KW-0311">Gluconate utilization</keyword>
<feature type="domain" description="APS kinase" evidence="11">
    <location>
        <begin position="9"/>
        <end position="110"/>
    </location>
</feature>
<dbReference type="GO" id="GO:0046316">
    <property type="term" value="F:gluconokinase activity"/>
    <property type="evidence" value="ECO:0007669"/>
    <property type="project" value="UniProtKB-EC"/>
</dbReference>
<evidence type="ECO:0000256" key="9">
    <source>
        <dbReference type="ARBA" id="ARBA00048090"/>
    </source>
</evidence>
<dbReference type="EC" id="2.7.1.12" evidence="3 10"/>
<accession>A0A451D1K0</accession>
<dbReference type="PANTHER" id="PTHR43442">
    <property type="entry name" value="GLUCONOKINASE-RELATED"/>
    <property type="match status" value="1"/>
</dbReference>
<dbReference type="SUPFAM" id="SSF52540">
    <property type="entry name" value="P-loop containing nucleoside triphosphate hydrolases"/>
    <property type="match status" value="1"/>
</dbReference>
<dbReference type="EMBL" id="LR217703">
    <property type="protein sequence ID" value="VFP79481.1"/>
    <property type="molecule type" value="Genomic_DNA"/>
</dbReference>
<dbReference type="Gene3D" id="3.40.50.300">
    <property type="entry name" value="P-loop containing nucleotide triphosphate hydrolases"/>
    <property type="match status" value="1"/>
</dbReference>
<evidence type="ECO:0000313" key="13">
    <source>
        <dbReference type="Proteomes" id="UP000294412"/>
    </source>
</evidence>
<evidence type="ECO:0000313" key="12">
    <source>
        <dbReference type="EMBL" id="VFP79481.1"/>
    </source>
</evidence>
<dbReference type="Proteomes" id="UP000294412">
    <property type="component" value="Chromosome"/>
</dbReference>
<dbReference type="RefSeq" id="WP_157993286.1">
    <property type="nucleotide sequence ID" value="NZ_LR217703.1"/>
</dbReference>
<keyword evidence="5 10" id="KW-0547">Nucleotide-binding</keyword>
<evidence type="ECO:0000259" key="11">
    <source>
        <dbReference type="Pfam" id="PF01583"/>
    </source>
</evidence>
<evidence type="ECO:0000256" key="8">
    <source>
        <dbReference type="ARBA" id="ARBA00023064"/>
    </source>
</evidence>
<dbReference type="FunFam" id="3.40.50.300:FF:000522">
    <property type="entry name" value="Gluconokinase"/>
    <property type="match status" value="1"/>
</dbReference>
<keyword evidence="7 10" id="KW-0067">ATP-binding</keyword>
<dbReference type="InterPro" id="IPR027417">
    <property type="entry name" value="P-loop_NTPase"/>
</dbReference>
<evidence type="ECO:0000256" key="6">
    <source>
        <dbReference type="ARBA" id="ARBA00022777"/>
    </source>
</evidence>
<evidence type="ECO:0000256" key="1">
    <source>
        <dbReference type="ARBA" id="ARBA00004761"/>
    </source>
</evidence>
<comment type="similarity">
    <text evidence="2 10">Belongs to the gluconokinase GntK/GntV family.</text>
</comment>
<dbReference type="InterPro" id="IPR059117">
    <property type="entry name" value="APS_kinase_dom"/>
</dbReference>
<dbReference type="GO" id="GO:0005524">
    <property type="term" value="F:ATP binding"/>
    <property type="evidence" value="ECO:0007669"/>
    <property type="project" value="UniProtKB-KW"/>
</dbReference>
<dbReference type="Pfam" id="PF01583">
    <property type="entry name" value="APS_kinase"/>
    <property type="match status" value="1"/>
</dbReference>
<keyword evidence="4 10" id="KW-0808">Transferase</keyword>
<organism evidence="12 13">
    <name type="scientific">Candidatus Erwinia haradaeae</name>
    <dbReference type="NCBI Taxonomy" id="1922217"/>
    <lineage>
        <taxon>Bacteria</taxon>
        <taxon>Pseudomonadati</taxon>
        <taxon>Pseudomonadota</taxon>
        <taxon>Gammaproteobacteria</taxon>
        <taxon>Enterobacterales</taxon>
        <taxon>Erwiniaceae</taxon>
        <taxon>Erwinia</taxon>
    </lineage>
</organism>
<reference evidence="12 13" key="1">
    <citation type="submission" date="2019-02" db="EMBL/GenBank/DDBJ databases">
        <authorList>
            <person name="Manzano-Marin A."/>
            <person name="Manzano-Marin A."/>
        </authorList>
    </citation>
    <scope>NUCLEOTIDE SEQUENCE [LARGE SCALE GENOMIC DNA]</scope>
    <source>
        <strain evidence="12 13">ErCicuneomaculata</strain>
    </source>
</reference>
<keyword evidence="6 10" id="KW-0418">Kinase</keyword>
<dbReference type="PANTHER" id="PTHR43442:SF1">
    <property type="entry name" value="THERMORESISTANT GLUCONOKINASE"/>
    <property type="match status" value="1"/>
</dbReference>
<dbReference type="OrthoDB" id="9795716at2"/>
<dbReference type="NCBIfam" id="TIGR01313">
    <property type="entry name" value="therm_gnt_kin"/>
    <property type="match status" value="1"/>
</dbReference>
<comment type="pathway">
    <text evidence="1">Carbohydrate acid metabolism.</text>
</comment>